<comment type="caution">
    <text evidence="2">The sequence shown here is derived from an EMBL/GenBank/DDBJ whole genome shotgun (WGS) entry which is preliminary data.</text>
</comment>
<organism evidence="2 3">
    <name type="scientific">Streptomyces glebosus</name>
    <dbReference type="NCBI Taxonomy" id="249580"/>
    <lineage>
        <taxon>Bacteria</taxon>
        <taxon>Bacillati</taxon>
        <taxon>Actinomycetota</taxon>
        <taxon>Actinomycetes</taxon>
        <taxon>Kitasatosporales</taxon>
        <taxon>Streptomycetaceae</taxon>
        <taxon>Streptomyces</taxon>
    </lineage>
</organism>
<keyword evidence="3" id="KW-1185">Reference proteome</keyword>
<gene>
    <name evidence="2" type="ORF">Sgleb_29970</name>
</gene>
<name>A0A640SVC1_9ACTN</name>
<evidence type="ECO:0000313" key="2">
    <source>
        <dbReference type="EMBL" id="GFE14950.1"/>
    </source>
</evidence>
<sequence length="100" mass="10761">MLNQPVGRTAFRHTRGSPTKTPAPAAIPWQDTAGAGWARKGQRALARARRRADRPRADSAPEETTMRYRLDPVKYGGDEDDNQGGNPNGGCGDGQGCGRQ</sequence>
<dbReference type="AlphaFoldDB" id="A0A640SVC1"/>
<evidence type="ECO:0000256" key="1">
    <source>
        <dbReference type="SAM" id="MobiDB-lite"/>
    </source>
</evidence>
<dbReference type="EMBL" id="BLIO01000001">
    <property type="protein sequence ID" value="GFE14950.1"/>
    <property type="molecule type" value="Genomic_DNA"/>
</dbReference>
<feature type="region of interest" description="Disordered" evidence="1">
    <location>
        <begin position="1"/>
        <end position="100"/>
    </location>
</feature>
<proteinExistence type="predicted"/>
<feature type="compositionally biased region" description="Basic residues" evidence="1">
    <location>
        <begin position="40"/>
        <end position="53"/>
    </location>
</feature>
<feature type="compositionally biased region" description="Gly residues" evidence="1">
    <location>
        <begin position="86"/>
        <end position="100"/>
    </location>
</feature>
<protein>
    <submittedName>
        <fullName evidence="2">Uncharacterized protein</fullName>
    </submittedName>
</protein>
<dbReference type="Proteomes" id="UP000430079">
    <property type="component" value="Unassembled WGS sequence"/>
</dbReference>
<feature type="compositionally biased region" description="Basic and acidic residues" evidence="1">
    <location>
        <begin position="54"/>
        <end position="72"/>
    </location>
</feature>
<reference evidence="2 3" key="1">
    <citation type="submission" date="2019-12" db="EMBL/GenBank/DDBJ databases">
        <title>Whole genome shotgun sequence of Streptomyces hygroscopicus subsp. glebosus NBRC 13786.</title>
        <authorList>
            <person name="Ichikawa N."/>
            <person name="Kimura A."/>
            <person name="Kitahashi Y."/>
            <person name="Komaki H."/>
            <person name="Tamura T."/>
        </authorList>
    </citation>
    <scope>NUCLEOTIDE SEQUENCE [LARGE SCALE GENOMIC DNA]</scope>
    <source>
        <strain evidence="2 3">NBRC 13786</strain>
    </source>
</reference>
<accession>A0A640SVC1</accession>
<evidence type="ECO:0000313" key="3">
    <source>
        <dbReference type="Proteomes" id="UP000430079"/>
    </source>
</evidence>